<evidence type="ECO:0000313" key="2">
    <source>
        <dbReference type="Proteomes" id="UP000193642"/>
    </source>
</evidence>
<dbReference type="Proteomes" id="UP000193642">
    <property type="component" value="Unassembled WGS sequence"/>
</dbReference>
<dbReference type="EMBL" id="MCGO01000013">
    <property type="protein sequence ID" value="ORY47601.1"/>
    <property type="molecule type" value="Genomic_DNA"/>
</dbReference>
<protein>
    <submittedName>
        <fullName evidence="1">Uncharacterized protein</fullName>
    </submittedName>
</protein>
<accession>A0A1Y2CKQ6</accession>
<sequence>MVGTDNNLYTCPGISVWLPCNQVPNSGSVKSIEQFNDGTFLGVGMDNNLYTRTSIGASWNWVENSGSVVDVTILSGGGILGTAPDGNLYLRPTLYQNWVLISGGCCVVSTTQMLDGSILGVGPDQALYKKATLNDNWVYLPNSNSIVSVGIAPANGIMFSPVLIGIAPDKSLWGKSTRDLSSWWTQLPGGLRALDLVQLYTASFLVVGTDYQLYDCKSPLSTDCRLIANSGSVKSIQHLTPSASPSDMKLAGVGLDNQVYTRTGIDGTWSLVQNAGTVVDVTSYQGLLYGTAPDGTMYTKKDLNDPWVYVPNSCCVISTGVAPDGSLFGVGTDNAVYKWQGQGWNYIQNSQTVIGVTGSWI</sequence>
<dbReference type="OrthoDB" id="10058901at2759"/>
<evidence type="ECO:0000313" key="1">
    <source>
        <dbReference type="EMBL" id="ORY47601.1"/>
    </source>
</evidence>
<organism evidence="1 2">
    <name type="scientific">Rhizoclosmatium globosum</name>
    <dbReference type="NCBI Taxonomy" id="329046"/>
    <lineage>
        <taxon>Eukaryota</taxon>
        <taxon>Fungi</taxon>
        <taxon>Fungi incertae sedis</taxon>
        <taxon>Chytridiomycota</taxon>
        <taxon>Chytridiomycota incertae sedis</taxon>
        <taxon>Chytridiomycetes</taxon>
        <taxon>Chytridiales</taxon>
        <taxon>Chytriomycetaceae</taxon>
        <taxon>Rhizoclosmatium</taxon>
    </lineage>
</organism>
<keyword evidence="2" id="KW-1185">Reference proteome</keyword>
<gene>
    <name evidence="1" type="ORF">BCR33DRAFT_735807</name>
</gene>
<proteinExistence type="predicted"/>
<dbReference type="AlphaFoldDB" id="A0A1Y2CKQ6"/>
<name>A0A1Y2CKQ6_9FUNG</name>
<reference evidence="1 2" key="1">
    <citation type="submission" date="2016-07" db="EMBL/GenBank/DDBJ databases">
        <title>Pervasive Adenine N6-methylation of Active Genes in Fungi.</title>
        <authorList>
            <consortium name="DOE Joint Genome Institute"/>
            <person name="Mondo S.J."/>
            <person name="Dannebaum R.O."/>
            <person name="Kuo R.C."/>
            <person name="Labutti K."/>
            <person name="Haridas S."/>
            <person name="Kuo A."/>
            <person name="Salamov A."/>
            <person name="Ahrendt S.R."/>
            <person name="Lipzen A."/>
            <person name="Sullivan W."/>
            <person name="Andreopoulos W.B."/>
            <person name="Clum A."/>
            <person name="Lindquist E."/>
            <person name="Daum C."/>
            <person name="Ramamoorthy G.K."/>
            <person name="Gryganskyi A."/>
            <person name="Culley D."/>
            <person name="Magnuson J.K."/>
            <person name="James T.Y."/>
            <person name="O'Malley M.A."/>
            <person name="Stajich J.E."/>
            <person name="Spatafora J.W."/>
            <person name="Visel A."/>
            <person name="Grigoriev I.V."/>
        </authorList>
    </citation>
    <scope>NUCLEOTIDE SEQUENCE [LARGE SCALE GENOMIC DNA]</scope>
    <source>
        <strain evidence="1 2">JEL800</strain>
    </source>
</reference>
<comment type="caution">
    <text evidence="1">The sequence shown here is derived from an EMBL/GenBank/DDBJ whole genome shotgun (WGS) entry which is preliminary data.</text>
</comment>